<proteinExistence type="predicted"/>
<organism evidence="1 2">
    <name type="scientific">Catenaria anguillulae PL171</name>
    <dbReference type="NCBI Taxonomy" id="765915"/>
    <lineage>
        <taxon>Eukaryota</taxon>
        <taxon>Fungi</taxon>
        <taxon>Fungi incertae sedis</taxon>
        <taxon>Blastocladiomycota</taxon>
        <taxon>Blastocladiomycetes</taxon>
        <taxon>Blastocladiales</taxon>
        <taxon>Catenariaceae</taxon>
        <taxon>Catenaria</taxon>
    </lineage>
</organism>
<sequence>MNRFSTGLWWDIGRCLGFFLFSYFGRLLSFSYPHLDPDLVLSCEFFLLLCSWEPPSPLSTREYFNMAESIRGSGHA</sequence>
<keyword evidence="2" id="KW-1185">Reference proteome</keyword>
<accession>A0A1Y2HXW6</accession>
<gene>
    <name evidence="1" type="ORF">BCR44DRAFT_1426461</name>
</gene>
<dbReference type="AlphaFoldDB" id="A0A1Y2HXW6"/>
<protein>
    <submittedName>
        <fullName evidence="1">Uncharacterized protein</fullName>
    </submittedName>
</protein>
<comment type="caution">
    <text evidence="1">The sequence shown here is derived from an EMBL/GenBank/DDBJ whole genome shotgun (WGS) entry which is preliminary data.</text>
</comment>
<reference evidence="1 2" key="1">
    <citation type="submission" date="2016-07" db="EMBL/GenBank/DDBJ databases">
        <title>Pervasive Adenine N6-methylation of Active Genes in Fungi.</title>
        <authorList>
            <consortium name="DOE Joint Genome Institute"/>
            <person name="Mondo S.J."/>
            <person name="Dannebaum R.O."/>
            <person name="Kuo R.C."/>
            <person name="Labutti K."/>
            <person name="Haridas S."/>
            <person name="Kuo A."/>
            <person name="Salamov A."/>
            <person name="Ahrendt S.R."/>
            <person name="Lipzen A."/>
            <person name="Sullivan W."/>
            <person name="Andreopoulos W.B."/>
            <person name="Clum A."/>
            <person name="Lindquist E."/>
            <person name="Daum C."/>
            <person name="Ramamoorthy G.K."/>
            <person name="Gryganskyi A."/>
            <person name="Culley D."/>
            <person name="Magnuson J.K."/>
            <person name="James T.Y."/>
            <person name="O'Malley M.A."/>
            <person name="Stajich J.E."/>
            <person name="Spatafora J.W."/>
            <person name="Visel A."/>
            <person name="Grigoriev I.V."/>
        </authorList>
    </citation>
    <scope>NUCLEOTIDE SEQUENCE [LARGE SCALE GENOMIC DNA]</scope>
    <source>
        <strain evidence="1 2">PL171</strain>
    </source>
</reference>
<dbReference type="EMBL" id="MCFL01000005">
    <property type="protein sequence ID" value="ORZ39400.1"/>
    <property type="molecule type" value="Genomic_DNA"/>
</dbReference>
<evidence type="ECO:0000313" key="2">
    <source>
        <dbReference type="Proteomes" id="UP000193411"/>
    </source>
</evidence>
<evidence type="ECO:0000313" key="1">
    <source>
        <dbReference type="EMBL" id="ORZ39400.1"/>
    </source>
</evidence>
<dbReference type="Proteomes" id="UP000193411">
    <property type="component" value="Unassembled WGS sequence"/>
</dbReference>
<name>A0A1Y2HXW6_9FUNG</name>